<organism evidence="1">
    <name type="scientific">Rhizophora mucronata</name>
    <name type="common">Asiatic mangrove</name>
    <dbReference type="NCBI Taxonomy" id="61149"/>
    <lineage>
        <taxon>Eukaryota</taxon>
        <taxon>Viridiplantae</taxon>
        <taxon>Streptophyta</taxon>
        <taxon>Embryophyta</taxon>
        <taxon>Tracheophyta</taxon>
        <taxon>Spermatophyta</taxon>
        <taxon>Magnoliopsida</taxon>
        <taxon>eudicotyledons</taxon>
        <taxon>Gunneridae</taxon>
        <taxon>Pentapetalae</taxon>
        <taxon>rosids</taxon>
        <taxon>fabids</taxon>
        <taxon>Malpighiales</taxon>
        <taxon>Rhizophoraceae</taxon>
        <taxon>Rhizophora</taxon>
    </lineage>
</organism>
<dbReference type="AlphaFoldDB" id="A0A2P2M2G0"/>
<proteinExistence type="predicted"/>
<evidence type="ECO:0000313" key="1">
    <source>
        <dbReference type="EMBL" id="MBX24402.1"/>
    </source>
</evidence>
<dbReference type="EMBL" id="GGEC01043918">
    <property type="protein sequence ID" value="MBX24402.1"/>
    <property type="molecule type" value="Transcribed_RNA"/>
</dbReference>
<reference evidence="1" key="1">
    <citation type="submission" date="2018-02" db="EMBL/GenBank/DDBJ databases">
        <title>Rhizophora mucronata_Transcriptome.</title>
        <authorList>
            <person name="Meera S.P."/>
            <person name="Sreeshan A."/>
            <person name="Augustine A."/>
        </authorList>
    </citation>
    <scope>NUCLEOTIDE SEQUENCE</scope>
    <source>
        <tissue evidence="1">Leaf</tissue>
    </source>
</reference>
<name>A0A2P2M2G0_RHIMU</name>
<sequence>MHFLISIRNFMRLQTLIQLLLLFLNKISRCPK</sequence>
<protein>
    <submittedName>
        <fullName evidence="1">Uncharacterized protein</fullName>
    </submittedName>
</protein>
<accession>A0A2P2M2G0</accession>